<dbReference type="GO" id="GO:0008270">
    <property type="term" value="F:zinc ion binding"/>
    <property type="evidence" value="ECO:0007669"/>
    <property type="project" value="UniProtKB-KW"/>
</dbReference>
<keyword evidence="1" id="KW-0863">Zinc-finger</keyword>
<evidence type="ECO:0008006" key="7">
    <source>
        <dbReference type="Google" id="ProtNLM"/>
    </source>
</evidence>
<dbReference type="InterPro" id="IPR004046">
    <property type="entry name" value="GST_C"/>
</dbReference>
<feature type="domain" description="C3H1-type" evidence="3">
    <location>
        <begin position="150"/>
        <end position="172"/>
    </location>
</feature>
<dbReference type="Pfam" id="PF14497">
    <property type="entry name" value="GST_C_3"/>
    <property type="match status" value="1"/>
</dbReference>
<dbReference type="Gene3D" id="3.10.490.10">
    <property type="entry name" value="Gamma-glutamyl cyclotransferase-like"/>
    <property type="match status" value="1"/>
</dbReference>
<dbReference type="Gene3D" id="1.20.1050.10">
    <property type="match status" value="1"/>
</dbReference>
<dbReference type="Pfam" id="PF00642">
    <property type="entry name" value="zf-CCCH"/>
    <property type="match status" value="1"/>
</dbReference>
<feature type="compositionally biased region" description="Polar residues" evidence="2">
    <location>
        <begin position="176"/>
        <end position="187"/>
    </location>
</feature>
<dbReference type="Gene3D" id="3.30.1370.210">
    <property type="match status" value="1"/>
</dbReference>
<dbReference type="GO" id="GO:0004364">
    <property type="term" value="F:glutathione transferase activity"/>
    <property type="evidence" value="ECO:0007669"/>
    <property type="project" value="TreeGrafter"/>
</dbReference>
<organism evidence="5 6">
    <name type="scientific">Cymbomonas tetramitiformis</name>
    <dbReference type="NCBI Taxonomy" id="36881"/>
    <lineage>
        <taxon>Eukaryota</taxon>
        <taxon>Viridiplantae</taxon>
        <taxon>Chlorophyta</taxon>
        <taxon>Pyramimonadophyceae</taxon>
        <taxon>Pyramimonadales</taxon>
        <taxon>Pyramimonadaceae</taxon>
        <taxon>Cymbomonas</taxon>
    </lineage>
</organism>
<sequence>MEPQNHWNFAYGANINRWKLEKRRGIKPVESVPGKLKEWQLSFNHRGGMGTLDQGTGSTVHGVCHLLAPSDYATLCRMEEGYSEVEVVVEAYDGRAITATIFCSLPDRRTTDGIPPLRYLKLLQEGAREWDLDQGYRVWLDSLPSIPDNVCRNYARGSCKFGGRCRYLHASPAAGASSNSQPLGTASRNERRQGGRHGEGASQGGLGPPPGLHPAGPQEANALTCATLSITGSKRHSRVQHGALAGVASSSKAGGSVTHAEGIVETGSVEWRLVYWPGFPGRGEFIRLMFEETATPFQDDRSAASVKSMTMSGRTAPSGYPCLASPVLQNLRTGFSMGQTMAIMRYLAKNLDGGRLLPKTDVDQAHADMIVCGVADLVEEGHAAWHPVDSMRSAAFNRGPQQDAQIKLYASRRVPKWLAFLESALQANPAGEGYFFGNQLSYVDLCVFHLLNGLAHQLPQDFQAARVPKLKALRERVASRPRISSYMDSPRCQAFTGTGPIF</sequence>
<feature type="zinc finger region" description="C3H1-type" evidence="1">
    <location>
        <begin position="150"/>
        <end position="172"/>
    </location>
</feature>
<protein>
    <recommendedName>
        <fullName evidence="7">Gamma-glutamylcyclotransferase</fullName>
    </recommendedName>
</protein>
<dbReference type="InterPro" id="IPR010987">
    <property type="entry name" value="Glutathione-S-Trfase_C-like"/>
</dbReference>
<dbReference type="InterPro" id="IPR036282">
    <property type="entry name" value="Glutathione-S-Trfase_C_sf"/>
</dbReference>
<accession>A0AAE0CG10</accession>
<dbReference type="InterPro" id="IPR000571">
    <property type="entry name" value="Znf_CCCH"/>
</dbReference>
<dbReference type="Proteomes" id="UP001190700">
    <property type="component" value="Unassembled WGS sequence"/>
</dbReference>
<dbReference type="PANTHER" id="PTHR11571">
    <property type="entry name" value="GLUTATHIONE S-TRANSFERASE"/>
    <property type="match status" value="1"/>
</dbReference>
<evidence type="ECO:0000313" key="6">
    <source>
        <dbReference type="Proteomes" id="UP001190700"/>
    </source>
</evidence>
<dbReference type="EMBL" id="LGRX02024919">
    <property type="protein sequence ID" value="KAK3253260.1"/>
    <property type="molecule type" value="Genomic_DNA"/>
</dbReference>
<dbReference type="SUPFAM" id="SSF47616">
    <property type="entry name" value="GST C-terminal domain-like"/>
    <property type="match status" value="1"/>
</dbReference>
<dbReference type="InterPro" id="IPR050213">
    <property type="entry name" value="GST_superfamily"/>
</dbReference>
<feature type="compositionally biased region" description="Basic and acidic residues" evidence="2">
    <location>
        <begin position="188"/>
        <end position="199"/>
    </location>
</feature>
<evidence type="ECO:0000259" key="3">
    <source>
        <dbReference type="PROSITE" id="PS50103"/>
    </source>
</evidence>
<dbReference type="InterPro" id="IPR036249">
    <property type="entry name" value="Thioredoxin-like_sf"/>
</dbReference>
<dbReference type="SFLD" id="SFLDS00019">
    <property type="entry name" value="Glutathione_Transferase_(cytos"/>
    <property type="match status" value="1"/>
</dbReference>
<proteinExistence type="predicted"/>
<keyword evidence="1" id="KW-0479">Metal-binding</keyword>
<name>A0AAE0CG10_9CHLO</name>
<evidence type="ECO:0000256" key="2">
    <source>
        <dbReference type="SAM" id="MobiDB-lite"/>
    </source>
</evidence>
<dbReference type="AlphaFoldDB" id="A0AAE0CG10"/>
<reference evidence="5 6" key="1">
    <citation type="journal article" date="2015" name="Genome Biol. Evol.">
        <title>Comparative Genomics of a Bacterivorous Green Alga Reveals Evolutionary Causalities and Consequences of Phago-Mixotrophic Mode of Nutrition.</title>
        <authorList>
            <person name="Burns J.A."/>
            <person name="Paasch A."/>
            <person name="Narechania A."/>
            <person name="Kim E."/>
        </authorList>
    </citation>
    <scope>NUCLEOTIDE SEQUENCE [LARGE SCALE GENOMIC DNA]</scope>
    <source>
        <strain evidence="5 6">PLY_AMNH</strain>
    </source>
</reference>
<dbReference type="Gene3D" id="3.40.30.10">
    <property type="entry name" value="Glutaredoxin"/>
    <property type="match status" value="1"/>
</dbReference>
<comment type="caution">
    <text evidence="5">The sequence shown here is derived from an EMBL/GenBank/DDBJ whole genome shotgun (WGS) entry which is preliminary data.</text>
</comment>
<feature type="domain" description="GST C-terminal" evidence="4">
    <location>
        <begin position="360"/>
        <end position="498"/>
    </location>
</feature>
<evidence type="ECO:0000313" key="5">
    <source>
        <dbReference type="EMBL" id="KAK3253260.1"/>
    </source>
</evidence>
<dbReference type="InterPro" id="IPR040079">
    <property type="entry name" value="Glutathione_S-Trfase"/>
</dbReference>
<dbReference type="PANTHER" id="PTHR11571:SF263">
    <property type="entry name" value="GLUTATHIONE S-TRANSFERASE"/>
    <property type="match status" value="1"/>
</dbReference>
<dbReference type="PROSITE" id="PS50405">
    <property type="entry name" value="GST_CTER"/>
    <property type="match status" value="1"/>
</dbReference>
<dbReference type="GO" id="GO:0006749">
    <property type="term" value="P:glutathione metabolic process"/>
    <property type="evidence" value="ECO:0007669"/>
    <property type="project" value="TreeGrafter"/>
</dbReference>
<dbReference type="SUPFAM" id="SSF52833">
    <property type="entry name" value="Thioredoxin-like"/>
    <property type="match status" value="1"/>
</dbReference>
<dbReference type="PROSITE" id="PS50103">
    <property type="entry name" value="ZF_C3H1"/>
    <property type="match status" value="1"/>
</dbReference>
<evidence type="ECO:0000256" key="1">
    <source>
        <dbReference type="PROSITE-ProRule" id="PRU00723"/>
    </source>
</evidence>
<keyword evidence="1" id="KW-0862">Zinc</keyword>
<evidence type="ECO:0000259" key="4">
    <source>
        <dbReference type="PROSITE" id="PS50405"/>
    </source>
</evidence>
<dbReference type="SMART" id="SM00356">
    <property type="entry name" value="ZnF_C3H1"/>
    <property type="match status" value="1"/>
</dbReference>
<keyword evidence="6" id="KW-1185">Reference proteome</keyword>
<gene>
    <name evidence="5" type="ORF">CYMTET_37486</name>
</gene>
<feature type="region of interest" description="Disordered" evidence="2">
    <location>
        <begin position="173"/>
        <end position="218"/>
    </location>
</feature>
<dbReference type="CDD" id="cd03192">
    <property type="entry name" value="GST_C_Sigma_like"/>
    <property type="match status" value="1"/>
</dbReference>